<dbReference type="EMBL" id="AWGW01000032">
    <property type="protein sequence ID" value="ERJ98025.1"/>
    <property type="molecule type" value="Genomic_DNA"/>
</dbReference>
<evidence type="ECO:0000313" key="1">
    <source>
        <dbReference type="EMBL" id="ERJ98025.1"/>
    </source>
</evidence>
<organism evidence="1 2">
    <name type="scientific">Segatella salivae F0493</name>
    <dbReference type="NCBI Taxonomy" id="1395125"/>
    <lineage>
        <taxon>Bacteria</taxon>
        <taxon>Pseudomonadati</taxon>
        <taxon>Bacteroidota</taxon>
        <taxon>Bacteroidia</taxon>
        <taxon>Bacteroidales</taxon>
        <taxon>Prevotellaceae</taxon>
        <taxon>Segatella</taxon>
    </lineage>
</organism>
<dbReference type="PATRIC" id="fig|1395125.3.peg.2778"/>
<accession>U2L104</accession>
<sequence>MGQNSRRMFQNESNKVLTSLFHLTSFRFKIKTTLLPIRL</sequence>
<gene>
    <name evidence="1" type="ORF">HMPREF9145_1401</name>
</gene>
<proteinExistence type="predicted"/>
<protein>
    <submittedName>
        <fullName evidence="1">Uncharacterized protein</fullName>
    </submittedName>
</protein>
<evidence type="ECO:0000313" key="2">
    <source>
        <dbReference type="Proteomes" id="UP000017023"/>
    </source>
</evidence>
<dbReference type="Proteomes" id="UP000017023">
    <property type="component" value="Unassembled WGS sequence"/>
</dbReference>
<comment type="caution">
    <text evidence="1">The sequence shown here is derived from an EMBL/GenBank/DDBJ whole genome shotgun (WGS) entry which is preliminary data.</text>
</comment>
<reference evidence="1 2" key="1">
    <citation type="submission" date="2013-08" db="EMBL/GenBank/DDBJ databases">
        <authorList>
            <person name="Durkin A.S."/>
            <person name="Haft D.R."/>
            <person name="McCorrison J."/>
            <person name="Torralba M."/>
            <person name="Gillis M."/>
            <person name="Haft D.H."/>
            <person name="Methe B."/>
            <person name="Sutton G."/>
            <person name="Nelson K.E."/>
        </authorList>
    </citation>
    <scope>NUCLEOTIDE SEQUENCE [LARGE SCALE GENOMIC DNA]</scope>
    <source>
        <strain evidence="1 2">F0493</strain>
    </source>
</reference>
<dbReference type="AlphaFoldDB" id="U2L104"/>
<name>U2L104_9BACT</name>